<evidence type="ECO:0000313" key="2">
    <source>
        <dbReference type="Proteomes" id="UP000053240"/>
    </source>
</evidence>
<name>A0A194R781_PAPMA</name>
<sequence length="45" mass="5106">MDFQSAMETFAEAWAAANTVKSEAPSDLSQDPCDFVRQYTPNWFT</sequence>
<evidence type="ECO:0000313" key="1">
    <source>
        <dbReference type="EMBL" id="KPJ11726.1"/>
    </source>
</evidence>
<dbReference type="InParanoid" id="A0A194R781"/>
<organism evidence="1 2">
    <name type="scientific">Papilio machaon</name>
    <name type="common">Old World swallowtail butterfly</name>
    <dbReference type="NCBI Taxonomy" id="76193"/>
    <lineage>
        <taxon>Eukaryota</taxon>
        <taxon>Metazoa</taxon>
        <taxon>Ecdysozoa</taxon>
        <taxon>Arthropoda</taxon>
        <taxon>Hexapoda</taxon>
        <taxon>Insecta</taxon>
        <taxon>Pterygota</taxon>
        <taxon>Neoptera</taxon>
        <taxon>Endopterygota</taxon>
        <taxon>Lepidoptera</taxon>
        <taxon>Glossata</taxon>
        <taxon>Ditrysia</taxon>
        <taxon>Papilionoidea</taxon>
        <taxon>Papilionidae</taxon>
        <taxon>Papilioninae</taxon>
        <taxon>Papilio</taxon>
    </lineage>
</organism>
<reference evidence="1 2" key="1">
    <citation type="journal article" date="2015" name="Nat. Commun.">
        <title>Outbred genome sequencing and CRISPR/Cas9 gene editing in butterflies.</title>
        <authorList>
            <person name="Li X."/>
            <person name="Fan D."/>
            <person name="Zhang W."/>
            <person name="Liu G."/>
            <person name="Zhang L."/>
            <person name="Zhao L."/>
            <person name="Fang X."/>
            <person name="Chen L."/>
            <person name="Dong Y."/>
            <person name="Chen Y."/>
            <person name="Ding Y."/>
            <person name="Zhao R."/>
            <person name="Feng M."/>
            <person name="Zhu Y."/>
            <person name="Feng Y."/>
            <person name="Jiang X."/>
            <person name="Zhu D."/>
            <person name="Xiang H."/>
            <person name="Feng X."/>
            <person name="Li S."/>
            <person name="Wang J."/>
            <person name="Zhang G."/>
            <person name="Kronforst M.R."/>
            <person name="Wang W."/>
        </authorList>
    </citation>
    <scope>NUCLEOTIDE SEQUENCE [LARGE SCALE GENOMIC DNA]</scope>
    <source>
        <strain evidence="1">Ya'a_city_454_Pm</strain>
        <tissue evidence="1">Whole body</tissue>
    </source>
</reference>
<keyword evidence="2" id="KW-1185">Reference proteome</keyword>
<dbReference type="AlphaFoldDB" id="A0A194R781"/>
<dbReference type="EMBL" id="KQ460870">
    <property type="protein sequence ID" value="KPJ11726.1"/>
    <property type="molecule type" value="Genomic_DNA"/>
</dbReference>
<gene>
    <name evidence="1" type="ORF">RR48_08032</name>
</gene>
<dbReference type="Proteomes" id="UP000053240">
    <property type="component" value="Unassembled WGS sequence"/>
</dbReference>
<accession>A0A194R781</accession>
<protein>
    <submittedName>
        <fullName evidence="1">Uncharacterized protein</fullName>
    </submittedName>
</protein>
<proteinExistence type="predicted"/>